<evidence type="ECO:0000313" key="4">
    <source>
        <dbReference type="EMBL" id="SHE53306.1"/>
    </source>
</evidence>
<feature type="domain" description="CBS" evidence="3">
    <location>
        <begin position="93"/>
        <end position="150"/>
    </location>
</feature>
<dbReference type="AlphaFoldDB" id="A0A1M4U9J9"/>
<dbReference type="EMBL" id="FQUI01000006">
    <property type="protein sequence ID" value="SHE53306.1"/>
    <property type="molecule type" value="Genomic_DNA"/>
</dbReference>
<dbReference type="InterPro" id="IPR051257">
    <property type="entry name" value="Diverse_CBS-Domain"/>
</dbReference>
<dbReference type="PANTHER" id="PTHR43080:SF2">
    <property type="entry name" value="CBS DOMAIN-CONTAINING PROTEIN"/>
    <property type="match status" value="1"/>
</dbReference>
<dbReference type="OrthoDB" id="9790355at2"/>
<dbReference type="Gene3D" id="3.10.580.10">
    <property type="entry name" value="CBS-domain"/>
    <property type="match status" value="1"/>
</dbReference>
<proteinExistence type="predicted"/>
<sequence>MRVEDIMLKDVTSLVEDVTIERFIILCERHGYSAFPIVDTEFHLVGLLSESMVIKASIPGYLSLMQSTSFIPDSQQFIKGLGNILHKTVSDIMDKNPTKVYYDDTALHVADVIIKNSLKIVPVVDYDNRLVGIVRRIKLLSLAAKGILKEP</sequence>
<comment type="caution">
    <text evidence="4">The sequence shown here is derived from an EMBL/GenBank/DDBJ whole genome shotgun (WGS) entry which is preliminary data.</text>
</comment>
<dbReference type="InterPro" id="IPR046342">
    <property type="entry name" value="CBS_dom_sf"/>
</dbReference>
<dbReference type="PANTHER" id="PTHR43080">
    <property type="entry name" value="CBS DOMAIN-CONTAINING PROTEIN CBSX3, MITOCHONDRIAL"/>
    <property type="match status" value="1"/>
</dbReference>
<evidence type="ECO:0000259" key="3">
    <source>
        <dbReference type="PROSITE" id="PS51371"/>
    </source>
</evidence>
<organism evidence="4 5">
    <name type="scientific">Marinitoga hydrogenitolerans (strain DSM 16785 / JCM 12826 / AT1271)</name>
    <dbReference type="NCBI Taxonomy" id="1122195"/>
    <lineage>
        <taxon>Bacteria</taxon>
        <taxon>Thermotogati</taxon>
        <taxon>Thermotogota</taxon>
        <taxon>Thermotogae</taxon>
        <taxon>Petrotogales</taxon>
        <taxon>Petrotogaceae</taxon>
        <taxon>Marinitoga</taxon>
    </lineage>
</organism>
<feature type="domain" description="CBS" evidence="3">
    <location>
        <begin position="7"/>
        <end position="64"/>
    </location>
</feature>
<protein>
    <submittedName>
        <fullName evidence="4">CBS domain-containing protein</fullName>
    </submittedName>
</protein>
<dbReference type="InterPro" id="IPR000644">
    <property type="entry name" value="CBS_dom"/>
</dbReference>
<keyword evidence="1 2" id="KW-0129">CBS domain</keyword>
<dbReference type="SMART" id="SM00116">
    <property type="entry name" value="CBS"/>
    <property type="match status" value="2"/>
</dbReference>
<evidence type="ECO:0000256" key="1">
    <source>
        <dbReference type="ARBA" id="ARBA00023122"/>
    </source>
</evidence>
<evidence type="ECO:0000256" key="2">
    <source>
        <dbReference type="PROSITE-ProRule" id="PRU00703"/>
    </source>
</evidence>
<gene>
    <name evidence="4" type="ORF">SAMN02745164_00625</name>
</gene>
<accession>A0A1M4U9J9</accession>
<name>A0A1M4U9J9_MARH1</name>
<reference evidence="4" key="1">
    <citation type="submission" date="2016-11" db="EMBL/GenBank/DDBJ databases">
        <authorList>
            <person name="Varghese N."/>
            <person name="Submissions S."/>
        </authorList>
    </citation>
    <scope>NUCLEOTIDE SEQUENCE [LARGE SCALE GENOMIC DNA]</scope>
    <source>
        <strain evidence="4">DSM 16785</strain>
    </source>
</reference>
<dbReference type="SUPFAM" id="SSF54631">
    <property type="entry name" value="CBS-domain pair"/>
    <property type="match status" value="1"/>
</dbReference>
<dbReference type="Pfam" id="PF00571">
    <property type="entry name" value="CBS"/>
    <property type="match status" value="2"/>
</dbReference>
<dbReference type="RefSeq" id="WP_072863335.1">
    <property type="nucleotide sequence ID" value="NZ_FQUI01000006.1"/>
</dbReference>
<dbReference type="Proteomes" id="UP000184334">
    <property type="component" value="Unassembled WGS sequence"/>
</dbReference>
<dbReference type="PROSITE" id="PS51371">
    <property type="entry name" value="CBS"/>
    <property type="match status" value="2"/>
</dbReference>
<keyword evidence="5" id="KW-1185">Reference proteome</keyword>
<dbReference type="STRING" id="1122195.SAMN02745164_00625"/>
<evidence type="ECO:0000313" key="5">
    <source>
        <dbReference type="Proteomes" id="UP000184334"/>
    </source>
</evidence>